<organism evidence="2 3">
    <name type="scientific">Alloacidobacterium dinghuense</name>
    <dbReference type="NCBI Taxonomy" id="2763107"/>
    <lineage>
        <taxon>Bacteria</taxon>
        <taxon>Pseudomonadati</taxon>
        <taxon>Acidobacteriota</taxon>
        <taxon>Terriglobia</taxon>
        <taxon>Terriglobales</taxon>
        <taxon>Acidobacteriaceae</taxon>
        <taxon>Alloacidobacterium</taxon>
    </lineage>
</organism>
<dbReference type="InterPro" id="IPR000905">
    <property type="entry name" value="Gcp-like_dom"/>
</dbReference>
<accession>A0A7G8BJC2</accession>
<dbReference type="EMBL" id="CP060394">
    <property type="protein sequence ID" value="QNI32642.1"/>
    <property type="molecule type" value="Genomic_DNA"/>
</dbReference>
<dbReference type="KEGG" id="adin:H7849_01060"/>
<name>A0A7G8BJC2_9BACT</name>
<keyword evidence="2" id="KW-0808">Transferase</keyword>
<sequence length="220" mass="23211">MLLAIDTCGNTGTIALALREGESMMVIGTAELAGKTYSAMLVPRLRELFEAHHVDRQHIEAIVVVNGPGSFTGVRVGLSAVKGLAEVLATPIIAVSRLQVLAHKEQKRFAALDAGRGEFYFRDDNPGAPSEALLTLGELRDAAPAASELVVCEEKVAAAFPEACLVTAPTATDALAVALPRLRAGDFDDLASLDGNYLRRSDAELFARKPEAVAGKTQSA</sequence>
<proteinExistence type="predicted"/>
<dbReference type="NCBIfam" id="TIGR03725">
    <property type="entry name" value="T6A_YeaZ"/>
    <property type="match status" value="1"/>
</dbReference>
<protein>
    <submittedName>
        <fullName evidence="2">tRNA (Adenosine(37)-N6)-threonylcarbamoyltransferase complex dimerization subunit type 1 TsaB</fullName>
    </submittedName>
</protein>
<feature type="domain" description="Gcp-like" evidence="1">
    <location>
        <begin position="31"/>
        <end position="122"/>
    </location>
</feature>
<dbReference type="AlphaFoldDB" id="A0A7G8BJC2"/>
<dbReference type="InterPro" id="IPR022496">
    <property type="entry name" value="T6A_TsaB"/>
</dbReference>
<evidence type="ECO:0000313" key="3">
    <source>
        <dbReference type="Proteomes" id="UP000515312"/>
    </source>
</evidence>
<dbReference type="RefSeq" id="WP_186743596.1">
    <property type="nucleotide sequence ID" value="NZ_CP060394.1"/>
</dbReference>
<dbReference type="Proteomes" id="UP000515312">
    <property type="component" value="Chromosome"/>
</dbReference>
<dbReference type="InterPro" id="IPR043129">
    <property type="entry name" value="ATPase_NBD"/>
</dbReference>
<reference evidence="2 3" key="1">
    <citation type="submission" date="2020-08" db="EMBL/GenBank/DDBJ databases">
        <title>Edaphobacter telluris sp. nov. and Acidobacterium dinghuensis sp. nov., two acidobacteria isolated from forest soil.</title>
        <authorList>
            <person name="Fu J."/>
            <person name="Qiu L."/>
        </authorList>
    </citation>
    <scope>NUCLEOTIDE SEQUENCE [LARGE SCALE GENOMIC DNA]</scope>
    <source>
        <strain evidence="2">4Y35</strain>
    </source>
</reference>
<dbReference type="SUPFAM" id="SSF53067">
    <property type="entry name" value="Actin-like ATPase domain"/>
    <property type="match status" value="1"/>
</dbReference>
<evidence type="ECO:0000313" key="2">
    <source>
        <dbReference type="EMBL" id="QNI32642.1"/>
    </source>
</evidence>
<gene>
    <name evidence="2" type="primary">tsaB</name>
    <name evidence="2" type="ORF">H7849_01060</name>
</gene>
<keyword evidence="3" id="KW-1185">Reference proteome</keyword>
<dbReference type="Pfam" id="PF00814">
    <property type="entry name" value="TsaD"/>
    <property type="match status" value="1"/>
</dbReference>
<dbReference type="Gene3D" id="3.30.420.40">
    <property type="match status" value="2"/>
</dbReference>
<evidence type="ECO:0000259" key="1">
    <source>
        <dbReference type="Pfam" id="PF00814"/>
    </source>
</evidence>
<dbReference type="GO" id="GO:0002949">
    <property type="term" value="P:tRNA threonylcarbamoyladenosine modification"/>
    <property type="evidence" value="ECO:0007669"/>
    <property type="project" value="InterPro"/>
</dbReference>
<dbReference type="GO" id="GO:0016740">
    <property type="term" value="F:transferase activity"/>
    <property type="evidence" value="ECO:0007669"/>
    <property type="project" value="UniProtKB-KW"/>
</dbReference>